<reference evidence="1" key="1">
    <citation type="submission" date="2016-10" db="EMBL/GenBank/DDBJ databases">
        <title>Sequence of Gallionella enrichment culture.</title>
        <authorList>
            <person name="Poehlein A."/>
            <person name="Muehling M."/>
            <person name="Daniel R."/>
        </authorList>
    </citation>
    <scope>NUCLEOTIDE SEQUENCE</scope>
</reference>
<protein>
    <submittedName>
        <fullName evidence="1">Uncharacterized protein</fullName>
    </submittedName>
</protein>
<evidence type="ECO:0000313" key="1">
    <source>
        <dbReference type="EMBL" id="OIQ67186.1"/>
    </source>
</evidence>
<dbReference type="EMBL" id="MLJW01006090">
    <property type="protein sequence ID" value="OIQ67186.1"/>
    <property type="molecule type" value="Genomic_DNA"/>
</dbReference>
<gene>
    <name evidence="1" type="ORF">GALL_512370</name>
</gene>
<name>A0A1J5P7K2_9ZZZZ</name>
<organism evidence="1">
    <name type="scientific">mine drainage metagenome</name>
    <dbReference type="NCBI Taxonomy" id="410659"/>
    <lineage>
        <taxon>unclassified sequences</taxon>
        <taxon>metagenomes</taxon>
        <taxon>ecological metagenomes</taxon>
    </lineage>
</organism>
<dbReference type="AlphaFoldDB" id="A0A1J5P7K2"/>
<comment type="caution">
    <text evidence="1">The sequence shown here is derived from an EMBL/GenBank/DDBJ whole genome shotgun (WGS) entry which is preliminary data.</text>
</comment>
<sequence>MNIDRAPVQGAQVAKLLHLLQQFDDAPGFLDDQDGQLSVLGIGVHRDQLCSTGNPGERVLDFVGQHLCHADRRFGGRIDVHRAAHAVGNIARGDQQQDDLWSVVQGGELDVALDRRAVAGAHIHVIDKQRRLVLPHADKGLVQRRVNRKTVKSRRTAQAFGGGVEKGFRRRVGIHDAVVRADQERGNRKRRPDDAWGRNGHAATLAVSRKARRIRRWISLGAVEVRIAWRRAMSPAAASRYQPRCLRAVRRPRSTP</sequence>
<accession>A0A1J5P7K2</accession>
<proteinExistence type="predicted"/>